<feature type="compositionally biased region" description="Low complexity" evidence="1">
    <location>
        <begin position="458"/>
        <end position="489"/>
    </location>
</feature>
<evidence type="ECO:0000313" key="4">
    <source>
        <dbReference type="EMBL" id="ATZ59407.1"/>
    </source>
</evidence>
<name>A0A2H4U5K6_METSM</name>
<sequence>MVEKKYKKLLNLFIICLLGLILISSVYGADELQYSNDDIVMGTTIYDVSSDLSNDDIQSMLDNAGQGDTFNFVSKEYNGISLVVDKKVNIISNVNSTVYTSGELSNKAQELNIDKTFGFYFTKNSAGSVLSGFNIVAASSDYGVIVDNSDNTIIRENSIVDAGNNVLVKNSKNVTLFGNVLNNAKENGLQLKNVSSCYVANNTMMFNGRSGIEIYDIDNSNITSNYCCNNSFNGISLYGKSFNNSYTHNFLNYNTNGIYINCQSWGDEIKANTMIHNIQNPDCELGGFESGNGLLFGDAYSAVANNGVYVSYNSFAHNENFQAKNNPLQNMITVGPNFFNSDDPENTFVCPLLLAKILRLNAISLPNGIGIQMVEDDTPVKEAGTIAVQVEVDGNMYTATLENGKAVIKVDPNVDHQVEIQVGGEHNQEIKKIKQNVISYNKKDDSGNGDSGKDDNMGSDGKPSGSDGDNSGNKTGDSSGSGDASGESGIANIKNSDEFSQNLGTNSSDYYQKYESLSGKDAMAKGDQSAAKSSDSSGSPSDDGSSKEGKSYELVSPNKISKVIQNTSGVIILAIIALLVLLIIGYKHKNKM</sequence>
<dbReference type="EMBL" id="CP017803">
    <property type="protein sequence ID" value="ATZ59407.1"/>
    <property type="molecule type" value="Genomic_DNA"/>
</dbReference>
<dbReference type="RefSeq" id="WP_100815312.1">
    <property type="nucleotide sequence ID" value="NZ_CP017803.1"/>
</dbReference>
<dbReference type="GeneID" id="35118266"/>
<dbReference type="InterPro" id="IPR012334">
    <property type="entry name" value="Pectin_lyas_fold"/>
</dbReference>
<reference evidence="4 5" key="1">
    <citation type="submission" date="2016-10" db="EMBL/GenBank/DDBJ databases">
        <authorList>
            <person name="Varghese N."/>
        </authorList>
    </citation>
    <scope>NUCLEOTIDE SEQUENCE [LARGE SCALE GENOMIC DNA]</scope>
    <source>
        <strain evidence="4 5">KB11</strain>
    </source>
</reference>
<evidence type="ECO:0000256" key="2">
    <source>
        <dbReference type="SAM" id="Phobius"/>
    </source>
</evidence>
<dbReference type="InterPro" id="IPR039448">
    <property type="entry name" value="Beta_helix"/>
</dbReference>
<proteinExistence type="predicted"/>
<feature type="compositionally biased region" description="Basic and acidic residues" evidence="1">
    <location>
        <begin position="441"/>
        <end position="456"/>
    </location>
</feature>
<feature type="region of interest" description="Disordered" evidence="1">
    <location>
        <begin position="521"/>
        <end position="551"/>
    </location>
</feature>
<organism evidence="4 5">
    <name type="scientific">Methanobrevibacter smithii</name>
    <dbReference type="NCBI Taxonomy" id="2173"/>
    <lineage>
        <taxon>Archaea</taxon>
        <taxon>Methanobacteriati</taxon>
        <taxon>Methanobacteriota</taxon>
        <taxon>Methanomada group</taxon>
        <taxon>Methanobacteria</taxon>
        <taxon>Methanobacteriales</taxon>
        <taxon>Methanobacteriaceae</taxon>
        <taxon>Methanobrevibacter</taxon>
    </lineage>
</organism>
<dbReference type="Gene3D" id="2.160.20.10">
    <property type="entry name" value="Single-stranded right-handed beta-helix, Pectin lyase-like"/>
    <property type="match status" value="1"/>
</dbReference>
<keyword evidence="2" id="KW-0472">Membrane</keyword>
<dbReference type="InterPro" id="IPR011050">
    <property type="entry name" value="Pectin_lyase_fold/virulence"/>
</dbReference>
<accession>A0A2H4U5K6</accession>
<feature type="compositionally biased region" description="Low complexity" evidence="1">
    <location>
        <begin position="525"/>
        <end position="543"/>
    </location>
</feature>
<evidence type="ECO:0000313" key="5">
    <source>
        <dbReference type="Proteomes" id="UP000232133"/>
    </source>
</evidence>
<dbReference type="Proteomes" id="UP000232133">
    <property type="component" value="Chromosome"/>
</dbReference>
<protein>
    <submittedName>
        <fullName evidence="4">Adhesin</fullName>
    </submittedName>
</protein>
<keyword evidence="2" id="KW-0812">Transmembrane</keyword>
<evidence type="ECO:0000256" key="1">
    <source>
        <dbReference type="SAM" id="MobiDB-lite"/>
    </source>
</evidence>
<feature type="domain" description="Right handed beta helix" evidence="3">
    <location>
        <begin position="120"/>
        <end position="250"/>
    </location>
</feature>
<dbReference type="AlphaFoldDB" id="A0A2H4U5K6"/>
<feature type="transmembrane region" description="Helical" evidence="2">
    <location>
        <begin position="567"/>
        <end position="586"/>
    </location>
</feature>
<dbReference type="SMART" id="SM00710">
    <property type="entry name" value="PbH1"/>
    <property type="match status" value="6"/>
</dbReference>
<gene>
    <name evidence="4" type="ORF">BK798_02785</name>
</gene>
<dbReference type="SUPFAM" id="SSF51126">
    <property type="entry name" value="Pectin lyase-like"/>
    <property type="match status" value="1"/>
</dbReference>
<feature type="region of interest" description="Disordered" evidence="1">
    <location>
        <begin position="440"/>
        <end position="491"/>
    </location>
</feature>
<dbReference type="Pfam" id="PF13229">
    <property type="entry name" value="Beta_helix"/>
    <property type="match status" value="1"/>
</dbReference>
<dbReference type="InterPro" id="IPR006626">
    <property type="entry name" value="PbH1"/>
</dbReference>
<keyword evidence="2" id="KW-1133">Transmembrane helix</keyword>
<evidence type="ECO:0000259" key="3">
    <source>
        <dbReference type="Pfam" id="PF13229"/>
    </source>
</evidence>